<dbReference type="Proteomes" id="UP000199494">
    <property type="component" value="Unassembled WGS sequence"/>
</dbReference>
<dbReference type="SUPFAM" id="SSF54197">
    <property type="entry name" value="HIT-like"/>
    <property type="match status" value="1"/>
</dbReference>
<dbReference type="Gene3D" id="3.30.428.10">
    <property type="entry name" value="HIT-like"/>
    <property type="match status" value="1"/>
</dbReference>
<accession>A0A222VQ18</accession>
<evidence type="ECO:0000313" key="2">
    <source>
        <dbReference type="Proteomes" id="UP000199494"/>
    </source>
</evidence>
<dbReference type="AlphaFoldDB" id="A0A222VQ18"/>
<evidence type="ECO:0000313" key="1">
    <source>
        <dbReference type="EMBL" id="SDC32240.1"/>
    </source>
</evidence>
<sequence>MRLDPLLDEWVMMAAHRQHRAFRPAEENCPFCPSGRGRQAEISAASYTVASSESLSTLADPERADIRHPLVAAGLKTL</sequence>
<reference evidence="1 2" key="1">
    <citation type="submission" date="2016-10" db="EMBL/GenBank/DDBJ databases">
        <authorList>
            <person name="de Groot N.N."/>
        </authorList>
    </citation>
    <scope>NUCLEOTIDE SEQUENCE [LARGE SCALE GENOMIC DNA]</scope>
    <source>
        <strain evidence="1 2">CGMCC 4.5506</strain>
    </source>
</reference>
<dbReference type="STRING" id="530584.SAMN05421630_1011297"/>
<dbReference type="KEGG" id="pmad:BAY61_14585"/>
<name>A0A222VQ18_9PSEU</name>
<dbReference type="RefSeq" id="WP_245866102.1">
    <property type="nucleotide sequence ID" value="NZ_CP016353.1"/>
</dbReference>
<dbReference type="InterPro" id="IPR036265">
    <property type="entry name" value="HIT-like_sf"/>
</dbReference>
<dbReference type="EMBL" id="FMZE01000001">
    <property type="protein sequence ID" value="SDC32240.1"/>
    <property type="molecule type" value="Genomic_DNA"/>
</dbReference>
<gene>
    <name evidence="1" type="ORF">SAMN05421630_1011297</name>
</gene>
<keyword evidence="2" id="KW-1185">Reference proteome</keyword>
<protein>
    <submittedName>
        <fullName evidence="1">Uncharacterized protein</fullName>
    </submittedName>
</protein>
<proteinExistence type="predicted"/>
<organism evidence="1 2">
    <name type="scientific">Prauserella marina</name>
    <dbReference type="NCBI Taxonomy" id="530584"/>
    <lineage>
        <taxon>Bacteria</taxon>
        <taxon>Bacillati</taxon>
        <taxon>Actinomycetota</taxon>
        <taxon>Actinomycetes</taxon>
        <taxon>Pseudonocardiales</taxon>
        <taxon>Pseudonocardiaceae</taxon>
        <taxon>Prauserella</taxon>
    </lineage>
</organism>